<dbReference type="InterPro" id="IPR006379">
    <property type="entry name" value="HAD-SF_hydro_IIB"/>
</dbReference>
<protein>
    <submittedName>
        <fullName evidence="1">Hydrolase Cof</fullName>
    </submittedName>
</protein>
<dbReference type="Proteomes" id="UP000219922">
    <property type="component" value="Unassembled WGS sequence"/>
</dbReference>
<dbReference type="Pfam" id="PF08282">
    <property type="entry name" value="Hydrolase_3"/>
    <property type="match status" value="1"/>
</dbReference>
<organism evidence="1 2">
    <name type="scientific">Bacillus cereus</name>
    <dbReference type="NCBI Taxonomy" id="1396"/>
    <lineage>
        <taxon>Bacteria</taxon>
        <taxon>Bacillati</taxon>
        <taxon>Bacillota</taxon>
        <taxon>Bacilli</taxon>
        <taxon>Bacillales</taxon>
        <taxon>Bacillaceae</taxon>
        <taxon>Bacillus</taxon>
        <taxon>Bacillus cereus group</taxon>
    </lineage>
</organism>
<dbReference type="PANTHER" id="PTHR10000">
    <property type="entry name" value="PHOSPHOSERINE PHOSPHATASE"/>
    <property type="match status" value="1"/>
</dbReference>
<dbReference type="GO" id="GO:0005829">
    <property type="term" value="C:cytosol"/>
    <property type="evidence" value="ECO:0007669"/>
    <property type="project" value="TreeGrafter"/>
</dbReference>
<dbReference type="Gene3D" id="3.30.1240.10">
    <property type="match status" value="1"/>
</dbReference>
<gene>
    <name evidence="1" type="ORF">CON36_31490</name>
</gene>
<dbReference type="EMBL" id="NVMX01000097">
    <property type="protein sequence ID" value="PDZ94869.1"/>
    <property type="molecule type" value="Genomic_DNA"/>
</dbReference>
<dbReference type="RefSeq" id="WP_098006512.1">
    <property type="nucleotide sequence ID" value="NZ_NVMX01000097.1"/>
</dbReference>
<evidence type="ECO:0000313" key="2">
    <source>
        <dbReference type="Proteomes" id="UP000219922"/>
    </source>
</evidence>
<dbReference type="SFLD" id="SFLDG01144">
    <property type="entry name" value="C2.B.4:_PGP_Like"/>
    <property type="match status" value="1"/>
</dbReference>
<keyword evidence="1" id="KW-0378">Hydrolase</keyword>
<name>A0A9X6STP5_BACCE</name>
<dbReference type="SFLD" id="SFLDS00003">
    <property type="entry name" value="Haloacid_Dehalogenase"/>
    <property type="match status" value="1"/>
</dbReference>
<dbReference type="InterPro" id="IPR023214">
    <property type="entry name" value="HAD_sf"/>
</dbReference>
<dbReference type="NCBIfam" id="TIGR01484">
    <property type="entry name" value="HAD-SF-IIB"/>
    <property type="match status" value="1"/>
</dbReference>
<proteinExistence type="predicted"/>
<dbReference type="PROSITE" id="PS01228">
    <property type="entry name" value="COF_1"/>
    <property type="match status" value="1"/>
</dbReference>
<dbReference type="SUPFAM" id="SSF56784">
    <property type="entry name" value="HAD-like"/>
    <property type="match status" value="1"/>
</dbReference>
<comment type="caution">
    <text evidence="1">The sequence shown here is derived from an EMBL/GenBank/DDBJ whole genome shotgun (WGS) entry which is preliminary data.</text>
</comment>
<dbReference type="InterPro" id="IPR036412">
    <property type="entry name" value="HAD-like_sf"/>
</dbReference>
<dbReference type="Gene3D" id="3.40.50.1000">
    <property type="entry name" value="HAD superfamily/HAD-like"/>
    <property type="match status" value="1"/>
</dbReference>
<dbReference type="InterPro" id="IPR000150">
    <property type="entry name" value="Cof"/>
</dbReference>
<dbReference type="GO" id="GO:0000287">
    <property type="term" value="F:magnesium ion binding"/>
    <property type="evidence" value="ECO:0007669"/>
    <property type="project" value="TreeGrafter"/>
</dbReference>
<sequence>MKYKIVFLDIDGTILSHNHTIPESTKKAVKELKEKGLEVVIATGRSSFETKHIADELGITSTITFNGSYVNYNGEEVYKQNLSEEIVSEFIQLANEKGDAVSCSGLETKYYTKKSHPVVQEAIDTFEFKGTILADNLEQLDGVFQMNLYCNTKDELNSYQDTISGLRLAPWNTTLNCADVLSSETSKAEGIKTLLNYLNISKEEAVAFGDGLNDIEMLSFVGAGVAMGNSHPKLFAHAKFKTTSVDKDGIYCGLKGLGIL</sequence>
<reference evidence="1 2" key="1">
    <citation type="submission" date="2017-09" db="EMBL/GenBank/DDBJ databases">
        <title>Large-scale bioinformatics analysis of Bacillus genomes uncovers conserved roles of natural products in bacterial physiology.</title>
        <authorList>
            <consortium name="Agbiome Team Llc"/>
            <person name="Bleich R.M."/>
            <person name="Grubbs K.J."/>
            <person name="Santa Maria K.C."/>
            <person name="Allen S.E."/>
            <person name="Farag S."/>
            <person name="Shank E.A."/>
            <person name="Bowers A."/>
        </authorList>
    </citation>
    <scope>NUCLEOTIDE SEQUENCE [LARGE SCALE GENOMIC DNA]</scope>
    <source>
        <strain evidence="1 2">AFS092789</strain>
    </source>
</reference>
<accession>A0A9X6STP5</accession>
<dbReference type="SFLD" id="SFLDG01140">
    <property type="entry name" value="C2.B:_Phosphomannomutase_and_P"/>
    <property type="match status" value="1"/>
</dbReference>
<dbReference type="AlphaFoldDB" id="A0A9X6STP5"/>
<dbReference type="NCBIfam" id="TIGR00099">
    <property type="entry name" value="Cof-subfamily"/>
    <property type="match status" value="1"/>
</dbReference>
<dbReference type="GO" id="GO:0016791">
    <property type="term" value="F:phosphatase activity"/>
    <property type="evidence" value="ECO:0007669"/>
    <property type="project" value="UniProtKB-ARBA"/>
</dbReference>
<dbReference type="PROSITE" id="PS01229">
    <property type="entry name" value="COF_2"/>
    <property type="match status" value="1"/>
</dbReference>
<evidence type="ECO:0000313" key="1">
    <source>
        <dbReference type="EMBL" id="PDZ94869.1"/>
    </source>
</evidence>
<dbReference type="PANTHER" id="PTHR10000:SF25">
    <property type="entry name" value="PHOSPHATASE YKRA-RELATED"/>
    <property type="match status" value="1"/>
</dbReference>